<evidence type="ECO:0000256" key="4">
    <source>
        <dbReference type="ARBA" id="ARBA00022692"/>
    </source>
</evidence>
<feature type="non-terminal residue" evidence="10">
    <location>
        <position position="1"/>
    </location>
</feature>
<evidence type="ECO:0000256" key="2">
    <source>
        <dbReference type="ARBA" id="ARBA00006859"/>
    </source>
</evidence>
<keyword evidence="5" id="KW-0378">Hydrolase</keyword>
<feature type="transmembrane region" description="Helical" evidence="9">
    <location>
        <begin position="249"/>
        <end position="268"/>
    </location>
</feature>
<evidence type="ECO:0000313" key="10">
    <source>
        <dbReference type="EMBL" id="KAH0899453.1"/>
    </source>
</evidence>
<evidence type="ECO:0000256" key="1">
    <source>
        <dbReference type="ARBA" id="ARBA00004127"/>
    </source>
</evidence>
<evidence type="ECO:0000256" key="6">
    <source>
        <dbReference type="ARBA" id="ARBA00022989"/>
    </source>
</evidence>
<dbReference type="PANTHER" id="PTHR12174:SF88">
    <property type="entry name" value="GENOME ASSEMBLY, CHROMOSOME: A02"/>
    <property type="match status" value="1"/>
</dbReference>
<comment type="caution">
    <text evidence="10">The sequence shown here is derived from an EMBL/GenBank/DDBJ whole genome shotgun (WGS) entry which is preliminary data.</text>
</comment>
<keyword evidence="6 9" id="KW-1133">Transmembrane helix</keyword>
<feature type="transmembrane region" description="Helical" evidence="9">
    <location>
        <begin position="308"/>
        <end position="326"/>
    </location>
</feature>
<dbReference type="EMBL" id="JAGKQM010000012">
    <property type="protein sequence ID" value="KAH0899453.1"/>
    <property type="molecule type" value="Genomic_DNA"/>
</dbReference>
<feature type="transmembrane region" description="Helical" evidence="9">
    <location>
        <begin position="205"/>
        <end position="229"/>
    </location>
</feature>
<name>A0ABQ8B4T2_BRANA</name>
<keyword evidence="7 9" id="KW-0472">Membrane</keyword>
<gene>
    <name evidence="10" type="ORF">HID58_049021</name>
</gene>
<dbReference type="Pfam" id="PF04258">
    <property type="entry name" value="Peptidase_A22B"/>
    <property type="match status" value="1"/>
</dbReference>
<accession>A0ABQ8B4T2</accession>
<keyword evidence="3" id="KW-0645">Protease</keyword>
<feature type="transmembrane region" description="Helical" evidence="9">
    <location>
        <begin position="64"/>
        <end position="83"/>
    </location>
</feature>
<evidence type="ECO:0000256" key="3">
    <source>
        <dbReference type="ARBA" id="ARBA00022670"/>
    </source>
</evidence>
<organism evidence="10 11">
    <name type="scientific">Brassica napus</name>
    <name type="common">Rape</name>
    <dbReference type="NCBI Taxonomy" id="3708"/>
    <lineage>
        <taxon>Eukaryota</taxon>
        <taxon>Viridiplantae</taxon>
        <taxon>Streptophyta</taxon>
        <taxon>Embryophyta</taxon>
        <taxon>Tracheophyta</taxon>
        <taxon>Spermatophyta</taxon>
        <taxon>Magnoliopsida</taxon>
        <taxon>eudicotyledons</taxon>
        <taxon>Gunneridae</taxon>
        <taxon>Pentapetalae</taxon>
        <taxon>rosids</taxon>
        <taxon>malvids</taxon>
        <taxon>Brassicales</taxon>
        <taxon>Brassicaceae</taxon>
        <taxon>Brassiceae</taxon>
        <taxon>Brassica</taxon>
    </lineage>
</organism>
<feature type="transmembrane region" description="Helical" evidence="9">
    <location>
        <begin position="280"/>
        <end position="302"/>
    </location>
</feature>
<feature type="region of interest" description="Disordered" evidence="8">
    <location>
        <begin position="341"/>
        <end position="360"/>
    </location>
</feature>
<keyword evidence="4 9" id="KW-0812">Transmembrane</keyword>
<evidence type="ECO:0000256" key="8">
    <source>
        <dbReference type="SAM" id="MobiDB-lite"/>
    </source>
</evidence>
<evidence type="ECO:0008006" key="12">
    <source>
        <dbReference type="Google" id="ProtNLM"/>
    </source>
</evidence>
<comment type="similarity">
    <text evidence="2">Belongs to the peptidase A22B family.</text>
</comment>
<dbReference type="InterPro" id="IPR006639">
    <property type="entry name" value="Preselin/SPP"/>
</dbReference>
<evidence type="ECO:0000256" key="9">
    <source>
        <dbReference type="SAM" id="Phobius"/>
    </source>
</evidence>
<reference evidence="10 11" key="1">
    <citation type="submission" date="2021-05" db="EMBL/GenBank/DDBJ databases">
        <title>Genome Assembly of Synthetic Allotetraploid Brassica napus Reveals Homoeologous Exchanges between Subgenomes.</title>
        <authorList>
            <person name="Davis J.T."/>
        </authorList>
    </citation>
    <scope>NUCLEOTIDE SEQUENCE [LARGE SCALE GENOMIC DNA]</scope>
    <source>
        <strain evidence="11">cv. Da-Ae</strain>
        <tissue evidence="10">Seedling</tissue>
    </source>
</reference>
<dbReference type="Proteomes" id="UP000824890">
    <property type="component" value="Unassembled WGS sequence"/>
</dbReference>
<dbReference type="InterPro" id="IPR007369">
    <property type="entry name" value="Peptidase_A22B_SPP"/>
</dbReference>
<evidence type="ECO:0000256" key="5">
    <source>
        <dbReference type="ARBA" id="ARBA00022801"/>
    </source>
</evidence>
<dbReference type="PANTHER" id="PTHR12174">
    <property type="entry name" value="SIGNAL PEPTIDE PEPTIDASE"/>
    <property type="match status" value="1"/>
</dbReference>
<evidence type="ECO:0000256" key="7">
    <source>
        <dbReference type="ARBA" id="ARBA00023136"/>
    </source>
</evidence>
<comment type="subcellular location">
    <subcellularLocation>
        <location evidence="1">Endomembrane system</location>
        <topology evidence="1">Multi-pass membrane protein</topology>
    </subcellularLocation>
</comment>
<evidence type="ECO:0000313" key="11">
    <source>
        <dbReference type="Proteomes" id="UP000824890"/>
    </source>
</evidence>
<dbReference type="SMART" id="SM00730">
    <property type="entry name" value="PSN"/>
    <property type="match status" value="1"/>
</dbReference>
<keyword evidence="11" id="KW-1185">Reference proteome</keyword>
<feature type="transmembrane region" description="Helical" evidence="9">
    <location>
        <begin position="95"/>
        <end position="115"/>
    </location>
</feature>
<proteinExistence type="inferred from homology"/>
<protein>
    <recommendedName>
        <fullName evidence="12">Signal peptide peptidase</fullName>
    </recommendedName>
</protein>
<feature type="transmembrane region" description="Helical" evidence="9">
    <location>
        <begin position="12"/>
        <end position="29"/>
    </location>
</feature>
<sequence>TQDSIMKNCERIANLALAGLTVAPLVVNVNPNLNVVLTACLTVYVGCFRSVKDSPPTETMSKEHAMRFPLVGSAMLLSLFLLFKFLSKDLVNAVLTAYFFVLGIVALSATLLPAISRFLPKPWNDNLIVWRFPYFKSVEVEFTKSQVIAGIPGTFFCAWYAWKKHWLANNILGLSFCIQVTSFHSEEYNIIGIEMLSLGSFKTGAILLVGLFFYDIFWVFFTPVMVSVAKSFDAPIKLLFPTGDALRPYSMLGLGDIVIPGIFVALALRFDVSRRSKPQYFTSAFVGYVAGVVLTIVVMNWFQAAQPALLYIVPAVIGFLASHCIWNGDIKPLMAFDESSKSTEEESKSSEGEVNKSHAE</sequence>